<sequence>MLDGLRPDMVCRDVISIDLDALERLGVRALMFDLDNTLARWNSFDVVPGLRKWLYDCRARGFAVCICSNNHAPRVRPVAEALGMDYIADAGKPASAAYRRACRLLNAAPECVAAVGDQLLTDVFGAKRNGLRAVLVNPIGGREFVGTYVNRALERPVMRLMGVRRAR</sequence>
<evidence type="ECO:0000256" key="2">
    <source>
        <dbReference type="ARBA" id="ARBA00022842"/>
    </source>
</evidence>
<evidence type="ECO:0000313" key="4">
    <source>
        <dbReference type="Proteomes" id="UP000824123"/>
    </source>
</evidence>
<dbReference type="NCBIfam" id="TIGR01662">
    <property type="entry name" value="HAD-SF-IIIA"/>
    <property type="match status" value="1"/>
</dbReference>
<dbReference type="PANTHER" id="PTHR46470">
    <property type="entry name" value="N-ACYLNEURAMINATE-9-PHOSPHATASE"/>
    <property type="match status" value="1"/>
</dbReference>
<gene>
    <name evidence="3" type="ORF">IAC59_05035</name>
</gene>
<dbReference type="Proteomes" id="UP000824123">
    <property type="component" value="Unassembled WGS sequence"/>
</dbReference>
<keyword evidence="1" id="KW-0378">Hydrolase</keyword>
<dbReference type="Gene3D" id="3.40.50.1000">
    <property type="entry name" value="HAD superfamily/HAD-like"/>
    <property type="match status" value="1"/>
</dbReference>
<dbReference type="NCBIfam" id="TIGR01668">
    <property type="entry name" value="YqeG_hyp_ppase"/>
    <property type="match status" value="1"/>
</dbReference>
<reference evidence="3" key="2">
    <citation type="journal article" date="2021" name="PeerJ">
        <title>Extensive microbial diversity within the chicken gut microbiome revealed by metagenomics and culture.</title>
        <authorList>
            <person name="Gilroy R."/>
            <person name="Ravi A."/>
            <person name="Getino M."/>
            <person name="Pursley I."/>
            <person name="Horton D.L."/>
            <person name="Alikhan N.F."/>
            <person name="Baker D."/>
            <person name="Gharbi K."/>
            <person name="Hall N."/>
            <person name="Watson M."/>
            <person name="Adriaenssens E.M."/>
            <person name="Foster-Nyarko E."/>
            <person name="Jarju S."/>
            <person name="Secka A."/>
            <person name="Antonio M."/>
            <person name="Oren A."/>
            <person name="Chaudhuri R.R."/>
            <person name="La Ragione R."/>
            <person name="Hildebrand F."/>
            <person name="Pallen M.J."/>
        </authorList>
    </citation>
    <scope>NUCLEOTIDE SEQUENCE</scope>
    <source>
        <strain evidence="3">ChiSxjej2B14-8506</strain>
    </source>
</reference>
<evidence type="ECO:0000313" key="3">
    <source>
        <dbReference type="EMBL" id="HIU46604.1"/>
    </source>
</evidence>
<dbReference type="InterPro" id="IPR006549">
    <property type="entry name" value="HAD-SF_hydro_IIIA"/>
</dbReference>
<dbReference type="SUPFAM" id="SSF56784">
    <property type="entry name" value="HAD-like"/>
    <property type="match status" value="1"/>
</dbReference>
<dbReference type="PANTHER" id="PTHR46470:SF4">
    <property type="entry name" value="5-AMINO-6-(5-PHOSPHO-D-RIBITYLAMINO)URACIL PHOSPHATASE YIGB"/>
    <property type="match status" value="1"/>
</dbReference>
<evidence type="ECO:0000256" key="1">
    <source>
        <dbReference type="ARBA" id="ARBA00022801"/>
    </source>
</evidence>
<dbReference type="Pfam" id="PF00702">
    <property type="entry name" value="Hydrolase"/>
    <property type="match status" value="1"/>
</dbReference>
<protein>
    <submittedName>
        <fullName evidence="3">YqeG family HAD IIIA-type phosphatase</fullName>
    </submittedName>
</protein>
<dbReference type="InterPro" id="IPR010021">
    <property type="entry name" value="PGPP1/Gep4"/>
</dbReference>
<keyword evidence="2" id="KW-0460">Magnesium</keyword>
<name>A0A9D1LR71_9FIRM</name>
<dbReference type="GO" id="GO:0008962">
    <property type="term" value="F:phosphatidylglycerophosphatase activity"/>
    <property type="evidence" value="ECO:0007669"/>
    <property type="project" value="InterPro"/>
</dbReference>
<dbReference type="InterPro" id="IPR036412">
    <property type="entry name" value="HAD-like_sf"/>
</dbReference>
<dbReference type="EMBL" id="DVNK01000033">
    <property type="protein sequence ID" value="HIU46604.1"/>
    <property type="molecule type" value="Genomic_DNA"/>
</dbReference>
<organism evidence="3 4">
    <name type="scientific">Candidatus Fimadaptatus faecigallinarum</name>
    <dbReference type="NCBI Taxonomy" id="2840814"/>
    <lineage>
        <taxon>Bacteria</taxon>
        <taxon>Bacillati</taxon>
        <taxon>Bacillota</taxon>
        <taxon>Clostridia</taxon>
        <taxon>Eubacteriales</taxon>
        <taxon>Candidatus Fimadaptatus</taxon>
    </lineage>
</organism>
<dbReference type="InterPro" id="IPR023214">
    <property type="entry name" value="HAD_sf"/>
</dbReference>
<dbReference type="InterPro" id="IPR051400">
    <property type="entry name" value="HAD-like_hydrolase"/>
</dbReference>
<proteinExistence type="predicted"/>
<accession>A0A9D1LR71</accession>
<comment type="caution">
    <text evidence="3">The sequence shown here is derived from an EMBL/GenBank/DDBJ whole genome shotgun (WGS) entry which is preliminary data.</text>
</comment>
<reference evidence="3" key="1">
    <citation type="submission" date="2020-10" db="EMBL/GenBank/DDBJ databases">
        <authorList>
            <person name="Gilroy R."/>
        </authorList>
    </citation>
    <scope>NUCLEOTIDE SEQUENCE</scope>
    <source>
        <strain evidence="3">ChiSxjej2B14-8506</strain>
    </source>
</reference>
<dbReference type="AlphaFoldDB" id="A0A9D1LR71"/>